<dbReference type="PANTHER" id="PTHR13754:SF13">
    <property type="entry name" value="METALLO-BETA-LACTAMASE SUPERFAMILY PROTEIN (AFU_ORTHOLOGUE AFUA_3G07630)"/>
    <property type="match status" value="1"/>
</dbReference>
<proteinExistence type="predicted"/>
<dbReference type="EMBL" id="LBQC01000013">
    <property type="protein sequence ID" value="KKP72729.1"/>
    <property type="molecule type" value="Genomic_DNA"/>
</dbReference>
<dbReference type="InterPro" id="IPR036866">
    <property type="entry name" value="RibonucZ/Hydroxyglut_hydro"/>
</dbReference>
<dbReference type="PANTHER" id="PTHR13754">
    <property type="entry name" value="METALLO-BETA-LACTAMASE SUPERFAMILY PROTEIN"/>
    <property type="match status" value="1"/>
</dbReference>
<feature type="domain" description="Metallo-beta-lactamase" evidence="1">
    <location>
        <begin position="23"/>
        <end position="222"/>
    </location>
</feature>
<dbReference type="InterPro" id="IPR001279">
    <property type="entry name" value="Metallo-B-lactamas"/>
</dbReference>
<gene>
    <name evidence="2" type="ORF">UR68_C0013G0042</name>
</gene>
<accession>A0A0G0BTH7</accession>
<comment type="caution">
    <text evidence="2">The sequence shown here is derived from an EMBL/GenBank/DDBJ whole genome shotgun (WGS) entry which is preliminary data.</text>
</comment>
<protein>
    <submittedName>
        <fullName evidence="2">Metallo-beta-lactamase domain protein</fullName>
    </submittedName>
</protein>
<dbReference type="Proteomes" id="UP000034457">
    <property type="component" value="Unassembled WGS sequence"/>
</dbReference>
<dbReference type="InterPro" id="IPR041712">
    <property type="entry name" value="DHPS-like_MBL-fold"/>
</dbReference>
<dbReference type="STRING" id="1618478.UR68_C0013G0042"/>
<dbReference type="InterPro" id="IPR052926">
    <property type="entry name" value="Metallo-beta-lactamase_dom"/>
</dbReference>
<sequence length="249" mass="28463">MKITLLNENSVGRKNHKLCLAEWGLSVFIEVNDIRVLLDSGHTDVYKRNAKKLSIDLNQVDFVVLSHNHWDHTGGLRFHEFKEKKKIFIHPQIFDKLPKDESDKISKDFEVISSTKPLEFSKDIFYLGEIPRLTAFEKGGYKSDPMLDDSAIAIKTSEGVVVISGCSHSGICNICEYAKKITGQKLLGVIGGFHLFEEDMETVMKTVEYFKVEKPKYLFPMHCVDHAAMAHFYNNFQCKKYSSGDTFEI</sequence>
<evidence type="ECO:0000259" key="1">
    <source>
        <dbReference type="SMART" id="SM00849"/>
    </source>
</evidence>
<name>A0A0G0BTH7_9BACT</name>
<dbReference type="AlphaFoldDB" id="A0A0G0BTH7"/>
<evidence type="ECO:0000313" key="3">
    <source>
        <dbReference type="Proteomes" id="UP000034457"/>
    </source>
</evidence>
<evidence type="ECO:0000313" key="2">
    <source>
        <dbReference type="EMBL" id="KKP72729.1"/>
    </source>
</evidence>
<dbReference type="CDD" id="cd07713">
    <property type="entry name" value="DHPS-like_MBL-fold"/>
    <property type="match status" value="1"/>
</dbReference>
<dbReference type="GO" id="GO:0016740">
    <property type="term" value="F:transferase activity"/>
    <property type="evidence" value="ECO:0007669"/>
    <property type="project" value="TreeGrafter"/>
</dbReference>
<reference evidence="2 3" key="1">
    <citation type="journal article" date="2015" name="Nature">
        <title>rRNA introns, odd ribosomes, and small enigmatic genomes across a large radiation of phyla.</title>
        <authorList>
            <person name="Brown C.T."/>
            <person name="Hug L.A."/>
            <person name="Thomas B.C."/>
            <person name="Sharon I."/>
            <person name="Castelle C.J."/>
            <person name="Singh A."/>
            <person name="Wilkins M.J."/>
            <person name="Williams K.H."/>
            <person name="Banfield J.F."/>
        </authorList>
    </citation>
    <scope>NUCLEOTIDE SEQUENCE [LARGE SCALE GENOMIC DNA]</scope>
</reference>
<dbReference type="Pfam" id="PF00753">
    <property type="entry name" value="Lactamase_B"/>
    <property type="match status" value="1"/>
</dbReference>
<dbReference type="SMART" id="SM00849">
    <property type="entry name" value="Lactamase_B"/>
    <property type="match status" value="1"/>
</dbReference>
<organism evidence="2 3">
    <name type="scientific">Candidatus Roizmanbacteria bacterium GW2011_GWA2_35_19</name>
    <dbReference type="NCBI Taxonomy" id="1618478"/>
    <lineage>
        <taxon>Bacteria</taxon>
        <taxon>Candidatus Roizmaniibacteriota</taxon>
    </lineage>
</organism>
<dbReference type="Gene3D" id="3.60.15.10">
    <property type="entry name" value="Ribonuclease Z/Hydroxyacylglutathione hydrolase-like"/>
    <property type="match status" value="1"/>
</dbReference>
<dbReference type="SUPFAM" id="SSF56281">
    <property type="entry name" value="Metallo-hydrolase/oxidoreductase"/>
    <property type="match status" value="1"/>
</dbReference>